<sequence length="337" mass="39240">MNETSSPPYGKDFFPDLPSWEVHIFFVWFAVASIIIVTLNTGICILVWTQRRLRNTGNLYFVNLAIADVLVGIVAIPWKLLHYVVSPMPLWILLLATVVDYVLSLSFLSICALTYDRYRAIIYPLTYPSKMALRNSWKRLLLIWTVPCLNFFRVIWMTSPHISFTKFDRAFSFFLFSGMVLATGGVIFAYVRIFLAARIQEHHQRELRKCSIKRLNRRIKHKFTKAIRSCLGVTICFLCCWLPRGSYLIARKSFLSSRYEYDLITFGLMCFSPILNPIIYSICNRDVRRTLKIILWKRGRESARSKKENIQNSFVSSQRTATASSRETYALSQYNNL</sequence>
<dbReference type="PROSITE" id="PS00237">
    <property type="entry name" value="G_PROTEIN_RECEP_F1_1"/>
    <property type="match status" value="1"/>
</dbReference>
<dbReference type="PANTHER" id="PTHR24249">
    <property type="entry name" value="HISTAMINE RECEPTOR-RELATED G-PROTEIN COUPLED RECEPTOR"/>
    <property type="match status" value="1"/>
</dbReference>
<dbReference type="InterPro" id="IPR000276">
    <property type="entry name" value="GPCR_Rhodpsn"/>
</dbReference>
<organism evidence="12 13">
    <name type="scientific">Porites lobata</name>
    <dbReference type="NCBI Taxonomy" id="104759"/>
    <lineage>
        <taxon>Eukaryota</taxon>
        <taxon>Metazoa</taxon>
        <taxon>Cnidaria</taxon>
        <taxon>Anthozoa</taxon>
        <taxon>Hexacorallia</taxon>
        <taxon>Scleractinia</taxon>
        <taxon>Fungiina</taxon>
        <taxon>Poritidae</taxon>
        <taxon>Porites</taxon>
    </lineage>
</organism>
<feature type="transmembrane region" description="Helical" evidence="10">
    <location>
        <begin position="264"/>
        <end position="283"/>
    </location>
</feature>
<evidence type="ECO:0000256" key="5">
    <source>
        <dbReference type="ARBA" id="ARBA00023040"/>
    </source>
</evidence>
<dbReference type="InterPro" id="IPR017452">
    <property type="entry name" value="GPCR_Rhodpsn_7TM"/>
</dbReference>
<protein>
    <recommendedName>
        <fullName evidence="11">G-protein coupled receptors family 1 profile domain-containing protein</fullName>
    </recommendedName>
</protein>
<gene>
    <name evidence="12" type="ORF">PLOB_00006292</name>
</gene>
<dbReference type="PROSITE" id="PS50262">
    <property type="entry name" value="G_PROTEIN_RECEP_F1_2"/>
    <property type="match status" value="1"/>
</dbReference>
<evidence type="ECO:0000256" key="9">
    <source>
        <dbReference type="RuleBase" id="RU000688"/>
    </source>
</evidence>
<evidence type="ECO:0000259" key="11">
    <source>
        <dbReference type="PROSITE" id="PS50262"/>
    </source>
</evidence>
<feature type="transmembrane region" description="Helical" evidence="10">
    <location>
        <begin position="25"/>
        <end position="48"/>
    </location>
</feature>
<feature type="transmembrane region" description="Helical" evidence="10">
    <location>
        <begin position="90"/>
        <end position="115"/>
    </location>
</feature>
<feature type="domain" description="G-protein coupled receptors family 1 profile" evidence="11">
    <location>
        <begin position="39"/>
        <end position="280"/>
    </location>
</feature>
<feature type="transmembrane region" description="Helical" evidence="10">
    <location>
        <begin position="140"/>
        <end position="158"/>
    </location>
</feature>
<keyword evidence="7 9" id="KW-0675">Receptor</keyword>
<dbReference type="CDD" id="cd00637">
    <property type="entry name" value="7tm_classA_rhodopsin-like"/>
    <property type="match status" value="1"/>
</dbReference>
<feature type="transmembrane region" description="Helical" evidence="10">
    <location>
        <begin position="226"/>
        <end position="244"/>
    </location>
</feature>
<proteinExistence type="inferred from homology"/>
<comment type="caution">
    <text evidence="12">The sequence shown here is derived from an EMBL/GenBank/DDBJ whole genome shotgun (WGS) entry which is preliminary data.</text>
</comment>
<comment type="subcellular location">
    <subcellularLocation>
        <location evidence="1">Cell membrane</location>
        <topology evidence="1">Multi-pass membrane protein</topology>
    </subcellularLocation>
</comment>
<keyword evidence="6 10" id="KW-0472">Membrane</keyword>
<keyword evidence="5 9" id="KW-0297">G-protein coupled receptor</keyword>
<evidence type="ECO:0000256" key="1">
    <source>
        <dbReference type="ARBA" id="ARBA00004651"/>
    </source>
</evidence>
<dbReference type="Gene3D" id="1.20.1070.10">
    <property type="entry name" value="Rhodopsin 7-helix transmembrane proteins"/>
    <property type="match status" value="1"/>
</dbReference>
<keyword evidence="2" id="KW-1003">Cell membrane</keyword>
<keyword evidence="13" id="KW-1185">Reference proteome</keyword>
<accession>A0ABN8QI07</accession>
<evidence type="ECO:0000313" key="12">
    <source>
        <dbReference type="EMBL" id="CAH3164418.1"/>
    </source>
</evidence>
<dbReference type="PRINTS" id="PR00237">
    <property type="entry name" value="GPCRRHODOPSN"/>
</dbReference>
<keyword evidence="4 10" id="KW-1133">Transmembrane helix</keyword>
<dbReference type="Pfam" id="PF00001">
    <property type="entry name" value="7tm_1"/>
    <property type="match status" value="1"/>
</dbReference>
<feature type="transmembrane region" description="Helical" evidence="10">
    <location>
        <begin position="170"/>
        <end position="195"/>
    </location>
</feature>
<evidence type="ECO:0000256" key="4">
    <source>
        <dbReference type="ARBA" id="ARBA00022989"/>
    </source>
</evidence>
<dbReference type="InterPro" id="IPR050569">
    <property type="entry name" value="TAAR"/>
</dbReference>
<evidence type="ECO:0000256" key="10">
    <source>
        <dbReference type="SAM" id="Phobius"/>
    </source>
</evidence>
<dbReference type="SUPFAM" id="SSF81321">
    <property type="entry name" value="Family A G protein-coupled receptor-like"/>
    <property type="match status" value="1"/>
</dbReference>
<evidence type="ECO:0000256" key="2">
    <source>
        <dbReference type="ARBA" id="ARBA00022475"/>
    </source>
</evidence>
<feature type="transmembrane region" description="Helical" evidence="10">
    <location>
        <begin position="60"/>
        <end position="78"/>
    </location>
</feature>
<keyword evidence="3 9" id="KW-0812">Transmembrane</keyword>
<reference evidence="12 13" key="1">
    <citation type="submission" date="2022-05" db="EMBL/GenBank/DDBJ databases">
        <authorList>
            <consortium name="Genoscope - CEA"/>
            <person name="William W."/>
        </authorList>
    </citation>
    <scope>NUCLEOTIDE SEQUENCE [LARGE SCALE GENOMIC DNA]</scope>
</reference>
<evidence type="ECO:0000256" key="8">
    <source>
        <dbReference type="ARBA" id="ARBA00023224"/>
    </source>
</evidence>
<name>A0ABN8QI07_9CNID</name>
<evidence type="ECO:0000256" key="6">
    <source>
        <dbReference type="ARBA" id="ARBA00023136"/>
    </source>
</evidence>
<dbReference type="Proteomes" id="UP001159405">
    <property type="component" value="Unassembled WGS sequence"/>
</dbReference>
<evidence type="ECO:0000256" key="3">
    <source>
        <dbReference type="ARBA" id="ARBA00022692"/>
    </source>
</evidence>
<evidence type="ECO:0000313" key="13">
    <source>
        <dbReference type="Proteomes" id="UP001159405"/>
    </source>
</evidence>
<keyword evidence="8 9" id="KW-0807">Transducer</keyword>
<evidence type="ECO:0000256" key="7">
    <source>
        <dbReference type="ARBA" id="ARBA00023170"/>
    </source>
</evidence>
<dbReference type="EMBL" id="CALNXK010000129">
    <property type="protein sequence ID" value="CAH3164418.1"/>
    <property type="molecule type" value="Genomic_DNA"/>
</dbReference>
<comment type="similarity">
    <text evidence="9">Belongs to the G-protein coupled receptor 1 family.</text>
</comment>